<gene>
    <name evidence="2" type="ORF">BK732_17280</name>
</gene>
<feature type="transmembrane region" description="Helical" evidence="1">
    <location>
        <begin position="34"/>
        <end position="52"/>
    </location>
</feature>
<keyword evidence="1" id="KW-1133">Transmembrane helix</keyword>
<evidence type="ECO:0000313" key="3">
    <source>
        <dbReference type="Proteomes" id="UP000194860"/>
    </source>
</evidence>
<keyword evidence="1" id="KW-0472">Membrane</keyword>
<dbReference type="AlphaFoldDB" id="A0A243ACM8"/>
<sequence length="183" mass="20274">MESNWVKTIELIAMCMGGAIVVLGGIYFIGIATISPALVTGISIAGFCLTLSDSIIKMDIGHKKFIKSESTQILLVGIMHFIAVSGIILFPNSAFIYIGKENLDFISTFASVTALGFVIWANGNNNRKEVINEVIKQNQLLIDNQDNIKELKRDFLKVKKELKQTKVQLLQSQKEVEKVLLQS</sequence>
<reference evidence="2 3" key="1">
    <citation type="submission" date="2016-10" db="EMBL/GenBank/DDBJ databases">
        <title>Comparative genomics of Bacillus thuringiensis reveals a path to pathogens against multiple invertebrate hosts.</title>
        <authorList>
            <person name="Zheng J."/>
            <person name="Gao Q."/>
            <person name="Liu H."/>
            <person name="Peng D."/>
            <person name="Ruan L."/>
            <person name="Sun M."/>
        </authorList>
    </citation>
    <scope>NUCLEOTIDE SEQUENCE [LARGE SCALE GENOMIC DNA]</scope>
    <source>
        <strain evidence="2">BGSC 4BM1</strain>
    </source>
</reference>
<feature type="transmembrane region" description="Helical" evidence="1">
    <location>
        <begin position="105"/>
        <end position="123"/>
    </location>
</feature>
<proteinExistence type="predicted"/>
<name>A0A243ACM8_BACTU</name>
<dbReference type="RefSeq" id="WP_088032854.1">
    <property type="nucleotide sequence ID" value="NZ_NFDG01000120.1"/>
</dbReference>
<feature type="transmembrane region" description="Helical" evidence="1">
    <location>
        <begin position="9"/>
        <end position="28"/>
    </location>
</feature>
<comment type="caution">
    <text evidence="2">The sequence shown here is derived from an EMBL/GenBank/DDBJ whole genome shotgun (WGS) entry which is preliminary data.</text>
</comment>
<dbReference type="Proteomes" id="UP000194860">
    <property type="component" value="Unassembled WGS sequence"/>
</dbReference>
<organism evidence="2 3">
    <name type="scientific">Bacillus thuringiensis serovar navarrensis</name>
    <dbReference type="NCBI Taxonomy" id="339658"/>
    <lineage>
        <taxon>Bacteria</taxon>
        <taxon>Bacillati</taxon>
        <taxon>Bacillota</taxon>
        <taxon>Bacilli</taxon>
        <taxon>Bacillales</taxon>
        <taxon>Bacillaceae</taxon>
        <taxon>Bacillus</taxon>
        <taxon>Bacillus cereus group</taxon>
    </lineage>
</organism>
<accession>A0A243ACM8</accession>
<keyword evidence="1" id="KW-0812">Transmembrane</keyword>
<dbReference type="EMBL" id="NFDG01000120">
    <property type="protein sequence ID" value="OTY16033.1"/>
    <property type="molecule type" value="Genomic_DNA"/>
</dbReference>
<feature type="transmembrane region" description="Helical" evidence="1">
    <location>
        <begin position="73"/>
        <end position="99"/>
    </location>
</feature>
<protein>
    <submittedName>
        <fullName evidence="2">Uncharacterized protein</fullName>
    </submittedName>
</protein>
<evidence type="ECO:0000256" key="1">
    <source>
        <dbReference type="SAM" id="Phobius"/>
    </source>
</evidence>
<evidence type="ECO:0000313" key="2">
    <source>
        <dbReference type="EMBL" id="OTY16033.1"/>
    </source>
</evidence>